<evidence type="ECO:0000256" key="7">
    <source>
        <dbReference type="ARBA" id="ARBA00022634"/>
    </source>
</evidence>
<organism evidence="25 26">
    <name type="scientific">Roseimaritima multifibrata</name>
    <dbReference type="NCBI Taxonomy" id="1930274"/>
    <lineage>
        <taxon>Bacteria</taxon>
        <taxon>Pseudomonadati</taxon>
        <taxon>Planctomycetota</taxon>
        <taxon>Planctomycetia</taxon>
        <taxon>Pirellulales</taxon>
        <taxon>Pirellulaceae</taxon>
        <taxon>Roseimaritima</taxon>
    </lineage>
</organism>
<dbReference type="GO" id="GO:0140078">
    <property type="term" value="F:class I DNA-(apurinic or apyrimidinic site) endonuclease activity"/>
    <property type="evidence" value="ECO:0007669"/>
    <property type="project" value="UniProtKB-EC"/>
</dbReference>
<feature type="domain" description="Helix-hairpin-helix DNA-binding motif class 1" evidence="22">
    <location>
        <begin position="128"/>
        <end position="147"/>
    </location>
</feature>
<evidence type="ECO:0000256" key="1">
    <source>
        <dbReference type="ARBA" id="ARBA00001946"/>
    </source>
</evidence>
<keyword evidence="25" id="KW-0540">Nuclease</keyword>
<dbReference type="Gene3D" id="3.30.460.10">
    <property type="entry name" value="Beta Polymerase, domain 2"/>
    <property type="match status" value="1"/>
</dbReference>
<evidence type="ECO:0000256" key="9">
    <source>
        <dbReference type="ARBA" id="ARBA00022695"/>
    </source>
</evidence>
<dbReference type="GO" id="GO:0008270">
    <property type="term" value="F:zinc ion binding"/>
    <property type="evidence" value="ECO:0007669"/>
    <property type="project" value="TreeGrafter"/>
</dbReference>
<evidence type="ECO:0000313" key="25">
    <source>
        <dbReference type="EMBL" id="QDS92724.1"/>
    </source>
</evidence>
<dbReference type="PANTHER" id="PTHR36928">
    <property type="entry name" value="PHOSPHATASE YCDX-RELATED"/>
    <property type="match status" value="1"/>
</dbReference>
<dbReference type="InterPro" id="IPR029398">
    <property type="entry name" value="PolB_thumb"/>
</dbReference>
<dbReference type="GO" id="GO:0005829">
    <property type="term" value="C:cytosol"/>
    <property type="evidence" value="ECO:0007669"/>
    <property type="project" value="TreeGrafter"/>
</dbReference>
<evidence type="ECO:0000256" key="21">
    <source>
        <dbReference type="ARBA" id="ARBA00049244"/>
    </source>
</evidence>
<keyword evidence="11" id="KW-0227">DNA damage</keyword>
<dbReference type="Gene3D" id="3.30.210.10">
    <property type="entry name" value="DNA polymerase, thumb domain"/>
    <property type="match status" value="1"/>
</dbReference>
<feature type="domain" description="Helix-hairpin-helix DNA-binding motif class 1" evidence="22">
    <location>
        <begin position="93"/>
        <end position="112"/>
    </location>
</feature>
<comment type="subcellular location">
    <subcellularLocation>
        <location evidence="2">Cytoplasm</location>
    </subcellularLocation>
</comment>
<evidence type="ECO:0000256" key="8">
    <source>
        <dbReference type="ARBA" id="ARBA00022679"/>
    </source>
</evidence>
<dbReference type="CDD" id="cd00141">
    <property type="entry name" value="NT_POLXc"/>
    <property type="match status" value="1"/>
</dbReference>
<dbReference type="GO" id="GO:0006281">
    <property type="term" value="P:DNA repair"/>
    <property type="evidence" value="ECO:0007669"/>
    <property type="project" value="UniProtKB-KW"/>
</dbReference>
<dbReference type="InterPro" id="IPR027421">
    <property type="entry name" value="DNA_pol_lamdba_lyase_dom_sf"/>
</dbReference>
<feature type="domain" description="Polymerase/histidinol phosphatase N-terminal" evidence="23">
    <location>
        <begin position="341"/>
        <end position="421"/>
    </location>
</feature>
<keyword evidence="25" id="KW-0378">Hydrolase</keyword>
<proteinExistence type="predicted"/>
<name>A0A517MCV9_9BACT</name>
<evidence type="ECO:0000313" key="26">
    <source>
        <dbReference type="Proteomes" id="UP000320672"/>
    </source>
</evidence>
<comment type="catalytic activity">
    <reaction evidence="18">
        <text>2'-deoxyribonucleotide-(2'-deoxyribose 5'-phosphate)-2'-deoxyribonucleotide-DNA = a 3'-end 2'-deoxyribonucleotide-(2,3-dehydro-2,3-deoxyribose 5'-phosphate)-DNA + a 5'-end 5'-phospho-2'-deoxyribonucleoside-DNA + H(+)</text>
        <dbReference type="Rhea" id="RHEA:66592"/>
        <dbReference type="Rhea" id="RHEA-COMP:13180"/>
        <dbReference type="Rhea" id="RHEA-COMP:16897"/>
        <dbReference type="Rhea" id="RHEA-COMP:17067"/>
        <dbReference type="ChEBI" id="CHEBI:15378"/>
        <dbReference type="ChEBI" id="CHEBI:136412"/>
        <dbReference type="ChEBI" id="CHEBI:157695"/>
        <dbReference type="ChEBI" id="CHEBI:167181"/>
        <dbReference type="EC" id="4.2.99.18"/>
    </reaction>
</comment>
<dbReference type="NCBIfam" id="NF006375">
    <property type="entry name" value="PRK08609.1"/>
    <property type="match status" value="1"/>
</dbReference>
<keyword evidence="9" id="KW-0548">Nucleotidyltransferase</keyword>
<dbReference type="CDD" id="cd07436">
    <property type="entry name" value="PHP_PolX"/>
    <property type="match status" value="1"/>
</dbReference>
<evidence type="ECO:0000256" key="15">
    <source>
        <dbReference type="ARBA" id="ARBA00023204"/>
    </source>
</evidence>
<dbReference type="AlphaFoldDB" id="A0A517MCV9"/>
<dbReference type="InterPro" id="IPR037160">
    <property type="entry name" value="DNA_Pol_thumb_sf"/>
</dbReference>
<dbReference type="Pfam" id="PF14716">
    <property type="entry name" value="HHH_8"/>
    <property type="match status" value="1"/>
</dbReference>
<dbReference type="GO" id="GO:0003887">
    <property type="term" value="F:DNA-directed DNA polymerase activity"/>
    <property type="evidence" value="ECO:0007669"/>
    <property type="project" value="UniProtKB-KW"/>
</dbReference>
<keyword evidence="25" id="KW-0269">Exonuclease</keyword>
<comment type="function">
    <text evidence="20">Repair polymerase that plays a key role in base-excision repair. During this process, the damaged base is excised by specific DNA glycosylases, the DNA backbone is nicked at the abasic site by an apurinic/apyrimidic (AP) endonuclease, and POLB removes 5'-deoxyribose-phosphate from the preincised AP site acting as a 5'-deoxyribose-phosphate lyase (5'-dRP lyase); through its DNA polymerase activity, it adds one nucleotide to the 3' end of the arising single-nucleotide gap. Conducts 'gap-filling' DNA synthesis in a stepwise distributive fashion rather than in a processive fashion as for other DNA polymerases. It is also able to cleave sugar-phosphate bonds 3' to an intact AP site, acting as an AP lyase.</text>
</comment>
<evidence type="ECO:0000256" key="18">
    <source>
        <dbReference type="ARBA" id="ARBA00044632"/>
    </source>
</evidence>
<evidence type="ECO:0000256" key="13">
    <source>
        <dbReference type="ARBA" id="ARBA00022932"/>
    </source>
</evidence>
<comment type="cofactor">
    <cofactor evidence="1">
        <name>Mg(2+)</name>
        <dbReference type="ChEBI" id="CHEBI:18420"/>
    </cofactor>
</comment>
<dbReference type="InterPro" id="IPR010996">
    <property type="entry name" value="HHH_MUS81"/>
</dbReference>
<keyword evidence="12" id="KW-0832">Ubl conjugation</keyword>
<evidence type="ECO:0000256" key="10">
    <source>
        <dbReference type="ARBA" id="ARBA00022705"/>
    </source>
</evidence>
<evidence type="ECO:0000256" key="14">
    <source>
        <dbReference type="ARBA" id="ARBA00023053"/>
    </source>
</evidence>
<keyword evidence="6" id="KW-0488">Methylation</keyword>
<dbReference type="InterPro" id="IPR022311">
    <property type="entry name" value="PolX-like"/>
</dbReference>
<dbReference type="PIRSF" id="PIRSF005047">
    <property type="entry name" value="UCP005047_YshC"/>
    <property type="match status" value="1"/>
</dbReference>
<dbReference type="PRINTS" id="PR00870">
    <property type="entry name" value="DNAPOLXBETA"/>
</dbReference>
<evidence type="ECO:0000256" key="4">
    <source>
        <dbReference type="ARBA" id="ARBA00012720"/>
    </source>
</evidence>
<dbReference type="EMBL" id="CP036262">
    <property type="protein sequence ID" value="QDS92724.1"/>
    <property type="molecule type" value="Genomic_DNA"/>
</dbReference>
<dbReference type="OrthoDB" id="9808747at2"/>
<keyword evidence="10" id="KW-0235">DNA replication</keyword>
<dbReference type="SUPFAM" id="SSF81301">
    <property type="entry name" value="Nucleotidyltransferase"/>
    <property type="match status" value="1"/>
</dbReference>
<dbReference type="KEGG" id="rml:FF011L_14730"/>
<evidence type="ECO:0000259" key="23">
    <source>
        <dbReference type="SMART" id="SM00481"/>
    </source>
</evidence>
<dbReference type="SUPFAM" id="SSF89550">
    <property type="entry name" value="PHP domain-like"/>
    <property type="match status" value="1"/>
</dbReference>
<dbReference type="Pfam" id="PF14791">
    <property type="entry name" value="DNA_pol_B_thumb"/>
    <property type="match status" value="1"/>
</dbReference>
<protein>
    <recommendedName>
        <fullName evidence="5">DNA polymerase beta</fullName>
        <ecNumber evidence="3">2.7.7.7</ecNumber>
        <ecNumber evidence="4">4.2.99.18</ecNumber>
    </recommendedName>
    <alternativeName>
        <fullName evidence="16">5'-deoxyribose-phosphate lyase</fullName>
    </alternativeName>
    <alternativeName>
        <fullName evidence="17">AP lyase</fullName>
    </alternativeName>
</protein>
<dbReference type="Gene3D" id="1.10.150.20">
    <property type="entry name" value="5' to 3' exonuclease, C-terminal subdomain"/>
    <property type="match status" value="1"/>
</dbReference>
<evidence type="ECO:0000256" key="20">
    <source>
        <dbReference type="ARBA" id="ARBA00045548"/>
    </source>
</evidence>
<keyword evidence="7" id="KW-0237">DNA synthesis</keyword>
<keyword evidence="26" id="KW-1185">Reference proteome</keyword>
<evidence type="ECO:0000256" key="12">
    <source>
        <dbReference type="ARBA" id="ARBA00022843"/>
    </source>
</evidence>
<dbReference type="InterPro" id="IPR043519">
    <property type="entry name" value="NT_sf"/>
</dbReference>
<dbReference type="GO" id="GO:0004527">
    <property type="term" value="F:exonuclease activity"/>
    <property type="evidence" value="ECO:0007669"/>
    <property type="project" value="UniProtKB-KW"/>
</dbReference>
<dbReference type="EC" id="4.2.99.18" evidence="4"/>
<dbReference type="SUPFAM" id="SSF47802">
    <property type="entry name" value="DNA polymerase beta, N-terminal domain-like"/>
    <property type="match status" value="1"/>
</dbReference>
<evidence type="ECO:0000256" key="6">
    <source>
        <dbReference type="ARBA" id="ARBA00022481"/>
    </source>
</evidence>
<feature type="domain" description="DNA-directed DNA polymerase X" evidence="24">
    <location>
        <begin position="1"/>
        <end position="317"/>
    </location>
</feature>
<dbReference type="InterPro" id="IPR003141">
    <property type="entry name" value="Pol/His_phosphatase_N"/>
</dbReference>
<dbReference type="GO" id="GO:0003677">
    <property type="term" value="F:DNA binding"/>
    <property type="evidence" value="ECO:0007669"/>
    <property type="project" value="InterPro"/>
</dbReference>
<dbReference type="Pfam" id="PF02811">
    <property type="entry name" value="PHP"/>
    <property type="match status" value="1"/>
</dbReference>
<evidence type="ECO:0000256" key="2">
    <source>
        <dbReference type="ARBA" id="ARBA00004496"/>
    </source>
</evidence>
<evidence type="ECO:0000259" key="24">
    <source>
        <dbReference type="SMART" id="SM00483"/>
    </source>
</evidence>
<dbReference type="InterPro" id="IPR016195">
    <property type="entry name" value="Pol/histidinol_Pase-like"/>
</dbReference>
<evidence type="ECO:0000256" key="17">
    <source>
        <dbReference type="ARBA" id="ARBA00035726"/>
    </source>
</evidence>
<comment type="catalytic activity">
    <reaction evidence="21">
        <text>DNA(n) + a 2'-deoxyribonucleoside 5'-triphosphate = DNA(n+1) + diphosphate</text>
        <dbReference type="Rhea" id="RHEA:22508"/>
        <dbReference type="Rhea" id="RHEA-COMP:17339"/>
        <dbReference type="Rhea" id="RHEA-COMP:17340"/>
        <dbReference type="ChEBI" id="CHEBI:33019"/>
        <dbReference type="ChEBI" id="CHEBI:61560"/>
        <dbReference type="ChEBI" id="CHEBI:173112"/>
        <dbReference type="EC" id="2.7.7.7"/>
    </reaction>
</comment>
<evidence type="ECO:0000256" key="5">
    <source>
        <dbReference type="ARBA" id="ARBA00020020"/>
    </source>
</evidence>
<evidence type="ECO:0000259" key="22">
    <source>
        <dbReference type="SMART" id="SM00278"/>
    </source>
</evidence>
<keyword evidence="8" id="KW-0808">Transferase</keyword>
<dbReference type="InterPro" id="IPR002054">
    <property type="entry name" value="DNA-dir_DNA_pol_X"/>
</dbReference>
<dbReference type="InterPro" id="IPR050243">
    <property type="entry name" value="PHP_phosphatase"/>
</dbReference>
<dbReference type="RefSeq" id="WP_145350934.1">
    <property type="nucleotide sequence ID" value="NZ_CP036262.1"/>
</dbReference>
<dbReference type="Gene3D" id="3.20.20.140">
    <property type="entry name" value="Metal-dependent hydrolases"/>
    <property type="match status" value="1"/>
</dbReference>
<keyword evidence="13" id="KW-0239">DNA-directed DNA polymerase</keyword>
<dbReference type="InterPro" id="IPR004013">
    <property type="entry name" value="PHP_dom"/>
</dbReference>
<dbReference type="Pfam" id="PF14520">
    <property type="entry name" value="HHH_5"/>
    <property type="match status" value="1"/>
</dbReference>
<dbReference type="SMART" id="SM00278">
    <property type="entry name" value="HhH1"/>
    <property type="match status" value="3"/>
</dbReference>
<dbReference type="InterPro" id="IPR003583">
    <property type="entry name" value="Hlx-hairpin-Hlx_DNA-bd_motif"/>
</dbReference>
<sequence length="578" mass="63936">MDNAQISAVFDELADLLEFKGENPFRIRAYRNGARAILDLDESVAAILADKDRKLADLPGIGKTLAEKSQVLLESGSLPQLDALREEIPVSVLEMVRVPGLGAKKAAALHRELRIENLQQLGDACRQGKVKGLKGFGAKTQQMILEGLEIAQAANERLRWVNADEIVQRLLRHMKSCLGLERLEPAGSYRRGRETVGDVDLLAVATDRAAAMDHLESFPSRTETILRGDTKISIRVGNAFQVDMRIVEASQFGAALQYFTGSKEHNVKLRSLAKQRGMKINEYGLFRDGSEEPIAGETEESIYAALDLPCFPPEIREARFEFQWAEDGPLPELITLPQILGDLHMHTTETDGQATIREMADAAVERGLQYIAITDHSQRVAMAGGLDPDRLRAQWKLIEQIRPEYEGRLQILKGIECDILEDGRMDLPDDCLAEGDWIIASIHYGQKQPREQITDRILGALAHPSVNIIAHPTGRLINRRPPYDVDMEAVIQAAADHGKMLELNANPARLDLNEVHLAAARRAGVPIVISTDAHSIDGLDVMQYGVLQGRRGGLAANDVANTRPWDDFKASYLSPQTS</sequence>
<evidence type="ECO:0000256" key="3">
    <source>
        <dbReference type="ARBA" id="ARBA00012417"/>
    </source>
</evidence>
<dbReference type="SMART" id="SM00483">
    <property type="entry name" value="POLXc"/>
    <property type="match status" value="1"/>
</dbReference>
<gene>
    <name evidence="25" type="primary">polX</name>
    <name evidence="25" type="ORF">FF011L_14730</name>
</gene>
<dbReference type="Gene3D" id="1.10.150.110">
    <property type="entry name" value="DNA polymerase beta, N-terminal domain-like"/>
    <property type="match status" value="1"/>
</dbReference>
<dbReference type="InterPro" id="IPR002008">
    <property type="entry name" value="DNA_pol_X_beta-like"/>
</dbReference>
<evidence type="ECO:0000256" key="11">
    <source>
        <dbReference type="ARBA" id="ARBA00022763"/>
    </source>
</evidence>
<dbReference type="PANTHER" id="PTHR36928:SF1">
    <property type="entry name" value="PHOSPHATASE YCDX-RELATED"/>
    <property type="match status" value="1"/>
</dbReference>
<dbReference type="Proteomes" id="UP000320672">
    <property type="component" value="Chromosome"/>
</dbReference>
<comment type="catalytic activity">
    <reaction evidence="19">
        <text>a 5'-end 2'-deoxyribose-2'-deoxyribonucleotide-DNA = (2E,4S)-4-hydroxypenten-2-al-5-phosphate + a 5'-end 5'-phospho-2'-deoxyribonucleoside-DNA + H(+)</text>
        <dbReference type="Rhea" id="RHEA:76255"/>
        <dbReference type="Rhea" id="RHEA-COMP:13180"/>
        <dbReference type="Rhea" id="RHEA-COMP:18657"/>
        <dbReference type="ChEBI" id="CHEBI:15378"/>
        <dbReference type="ChEBI" id="CHEBI:136412"/>
        <dbReference type="ChEBI" id="CHEBI:195194"/>
        <dbReference type="ChEBI" id="CHEBI:195195"/>
    </reaction>
</comment>
<feature type="domain" description="Helix-hairpin-helix DNA-binding motif class 1" evidence="22">
    <location>
        <begin position="53"/>
        <end position="75"/>
    </location>
</feature>
<dbReference type="InterPro" id="IPR047967">
    <property type="entry name" value="PolX_PHP"/>
</dbReference>
<dbReference type="EC" id="2.7.7.7" evidence="3"/>
<dbReference type="GO" id="GO:0042578">
    <property type="term" value="F:phosphoric ester hydrolase activity"/>
    <property type="evidence" value="ECO:0007669"/>
    <property type="project" value="TreeGrafter"/>
</dbReference>
<keyword evidence="14" id="KW-0915">Sodium</keyword>
<dbReference type="SMART" id="SM00481">
    <property type="entry name" value="POLIIIAc"/>
    <property type="match status" value="1"/>
</dbReference>
<reference evidence="25 26" key="1">
    <citation type="submission" date="2019-02" db="EMBL/GenBank/DDBJ databases">
        <title>Deep-cultivation of Planctomycetes and their phenomic and genomic characterization uncovers novel biology.</title>
        <authorList>
            <person name="Wiegand S."/>
            <person name="Jogler M."/>
            <person name="Boedeker C."/>
            <person name="Pinto D."/>
            <person name="Vollmers J."/>
            <person name="Rivas-Marin E."/>
            <person name="Kohn T."/>
            <person name="Peeters S.H."/>
            <person name="Heuer A."/>
            <person name="Rast P."/>
            <person name="Oberbeckmann S."/>
            <person name="Bunk B."/>
            <person name="Jeske O."/>
            <person name="Meyerdierks A."/>
            <person name="Storesund J.E."/>
            <person name="Kallscheuer N."/>
            <person name="Luecker S."/>
            <person name="Lage O.M."/>
            <person name="Pohl T."/>
            <person name="Merkel B.J."/>
            <person name="Hornburger P."/>
            <person name="Mueller R.-W."/>
            <person name="Bruemmer F."/>
            <person name="Labrenz M."/>
            <person name="Spormann A.M."/>
            <person name="Op den Camp H."/>
            <person name="Overmann J."/>
            <person name="Amann R."/>
            <person name="Jetten M.S.M."/>
            <person name="Mascher T."/>
            <person name="Medema M.H."/>
            <person name="Devos D.P."/>
            <person name="Kaster A.-K."/>
            <person name="Ovreas L."/>
            <person name="Rohde M."/>
            <person name="Galperin M.Y."/>
            <person name="Jogler C."/>
        </authorList>
    </citation>
    <scope>NUCLEOTIDE SEQUENCE [LARGE SCALE GENOMIC DNA]</scope>
    <source>
        <strain evidence="25 26">FF011L</strain>
    </source>
</reference>
<accession>A0A517MCV9</accession>
<evidence type="ECO:0000256" key="19">
    <source>
        <dbReference type="ARBA" id="ARBA00044678"/>
    </source>
</evidence>
<keyword evidence="15" id="KW-0234">DNA repair</keyword>
<evidence type="ECO:0000256" key="16">
    <source>
        <dbReference type="ARBA" id="ARBA00035717"/>
    </source>
</evidence>